<proteinExistence type="predicted"/>
<accession>R0CHQ4</accession>
<dbReference type="EMBL" id="APMQ01000010">
    <property type="protein sequence ID" value="ENZ76351.1"/>
    <property type="molecule type" value="Genomic_DNA"/>
</dbReference>
<name>R0CHQ4_RALPI</name>
<reference evidence="1 2" key="1">
    <citation type="journal article" date="2013" name="Genome Announc.">
        <title>Draft Genome Sequence for Ralstonia sp. Strain OR214, a Bacterium with Potential for Bioremediation.</title>
        <authorList>
            <person name="Utturkar S.M."/>
            <person name="Bollmann A."/>
            <person name="Brzoska R.M."/>
            <person name="Klingeman D.M."/>
            <person name="Epstein S.E."/>
            <person name="Palumbo A.V."/>
            <person name="Brown S.D."/>
        </authorList>
    </citation>
    <scope>NUCLEOTIDE SEQUENCE [LARGE SCALE GENOMIC DNA]</scope>
    <source>
        <strain evidence="1 2">OR214</strain>
    </source>
</reference>
<dbReference type="PATRIC" id="fig|1264675.3.peg.3450"/>
<dbReference type="Proteomes" id="UP000013280">
    <property type="component" value="Unassembled WGS sequence"/>
</dbReference>
<dbReference type="AlphaFoldDB" id="R0CHQ4"/>
<dbReference type="RefSeq" id="WP_004632814.1">
    <property type="nucleotide sequence ID" value="NZ_APMQ01000010.1"/>
</dbReference>
<evidence type="ECO:0000313" key="1">
    <source>
        <dbReference type="EMBL" id="ENZ76351.1"/>
    </source>
</evidence>
<gene>
    <name evidence="1" type="ORF">OR214_03517</name>
</gene>
<comment type="caution">
    <text evidence="1">The sequence shown here is derived from an EMBL/GenBank/DDBJ whole genome shotgun (WGS) entry which is preliminary data.</text>
</comment>
<protein>
    <submittedName>
        <fullName evidence="1">Uncharacterized protein</fullName>
    </submittedName>
</protein>
<evidence type="ECO:0000313" key="2">
    <source>
        <dbReference type="Proteomes" id="UP000013280"/>
    </source>
</evidence>
<organism evidence="1 2">
    <name type="scientific">Ralstonia pickettii OR214</name>
    <dbReference type="NCBI Taxonomy" id="1264675"/>
    <lineage>
        <taxon>Bacteria</taxon>
        <taxon>Pseudomonadati</taxon>
        <taxon>Pseudomonadota</taxon>
        <taxon>Betaproteobacteria</taxon>
        <taxon>Burkholderiales</taxon>
        <taxon>Burkholderiaceae</taxon>
        <taxon>Ralstonia</taxon>
    </lineage>
</organism>
<sequence length="73" mass="7920">MDYDLDFGQLYVAGESGVLSIFHAAATGVTKIGEGLVGPNAHSLAINPATREICFRLKDIDRHTMMRVMRLGA</sequence>